<dbReference type="EMBL" id="FSRG01000003">
    <property type="protein sequence ID" value="SIN79242.1"/>
    <property type="molecule type" value="Genomic_DNA"/>
</dbReference>
<evidence type="ECO:0000256" key="4">
    <source>
        <dbReference type="ARBA" id="ARBA00023136"/>
    </source>
</evidence>
<sequence>MFNTRRRYSRLLFVSVIGLFFVCLSHWVDSDDKAYYLWANWFTSDARKQSAIWLPNYRADVQAATIAGVDKNVSGITYDYERNTLWIVTNQPQELIELTMDFDPIRKIELKNFKDTEAVAYIGNDTFVIADEREYSIVVAPIAAQTTALDKNTLRHITLNQGGSKNNGLEGIAFDAHGKLIYAVQERDPLKLILISGLAEGKQGVSVGIPEHIDIDEFNLDDLSGLHFDSKTGHLLVLSHEAKLLVEVDDDGHPLSYFDLESGFNGLLNDIPQAEGVTLDSKGNLYIVSEPNLIYRFVKK</sequence>
<dbReference type="STRING" id="1121457.SAMN02745161_0786"/>
<dbReference type="Gene3D" id="2.120.10.30">
    <property type="entry name" value="TolB, C-terminal domain"/>
    <property type="match status" value="1"/>
</dbReference>
<dbReference type="RefSeq" id="WP_074215626.1">
    <property type="nucleotide sequence ID" value="NZ_FSRG01000003.1"/>
</dbReference>
<evidence type="ECO:0000313" key="6">
    <source>
        <dbReference type="Proteomes" id="UP000184694"/>
    </source>
</evidence>
<protein>
    <submittedName>
        <fullName evidence="5">Uncharacterized protein YjiK</fullName>
    </submittedName>
</protein>
<evidence type="ECO:0000256" key="1">
    <source>
        <dbReference type="ARBA" id="ARBA00004236"/>
    </source>
</evidence>
<accession>A0A1N6E8A0</accession>
<dbReference type="CDD" id="cd09971">
    <property type="entry name" value="SdiA-regulated"/>
    <property type="match status" value="1"/>
</dbReference>
<gene>
    <name evidence="5" type="ORF">SAMN02745161_0786</name>
</gene>
<keyword evidence="3" id="KW-1003">Cell membrane</keyword>
<organism evidence="5 6">
    <name type="scientific">Halodesulfovibrio marinisediminis DSM 17456</name>
    <dbReference type="NCBI Taxonomy" id="1121457"/>
    <lineage>
        <taxon>Bacteria</taxon>
        <taxon>Pseudomonadati</taxon>
        <taxon>Thermodesulfobacteriota</taxon>
        <taxon>Desulfovibrionia</taxon>
        <taxon>Desulfovibrionales</taxon>
        <taxon>Desulfovibrionaceae</taxon>
        <taxon>Halodesulfovibrio</taxon>
    </lineage>
</organism>
<dbReference type="InterPro" id="IPR009722">
    <property type="entry name" value="YjiK/CarP"/>
</dbReference>
<dbReference type="AlphaFoldDB" id="A0A1N6E8A0"/>
<evidence type="ECO:0000256" key="3">
    <source>
        <dbReference type="ARBA" id="ARBA00022475"/>
    </source>
</evidence>
<dbReference type="SUPFAM" id="SSF50956">
    <property type="entry name" value="Thermostable phytase (3-phytase)"/>
    <property type="match status" value="1"/>
</dbReference>
<comment type="subcellular location">
    <subcellularLocation>
        <location evidence="1">Cell membrane</location>
    </subcellularLocation>
</comment>
<comment type="similarity">
    <text evidence="2">Belongs to the YjiK family.</text>
</comment>
<dbReference type="GO" id="GO:0005886">
    <property type="term" value="C:plasma membrane"/>
    <property type="evidence" value="ECO:0007669"/>
    <property type="project" value="UniProtKB-SubCell"/>
</dbReference>
<proteinExistence type="inferred from homology"/>
<dbReference type="Pfam" id="PF06977">
    <property type="entry name" value="SdiA-regulated"/>
    <property type="match status" value="1"/>
</dbReference>
<evidence type="ECO:0000256" key="2">
    <source>
        <dbReference type="ARBA" id="ARBA00009852"/>
    </source>
</evidence>
<name>A0A1N6E8A0_9BACT</name>
<dbReference type="Proteomes" id="UP000184694">
    <property type="component" value="Unassembled WGS sequence"/>
</dbReference>
<keyword evidence="6" id="KW-1185">Reference proteome</keyword>
<keyword evidence="4" id="KW-0472">Membrane</keyword>
<reference evidence="6" key="1">
    <citation type="submission" date="2016-11" db="EMBL/GenBank/DDBJ databases">
        <authorList>
            <person name="Varghese N."/>
            <person name="Submissions S."/>
        </authorList>
    </citation>
    <scope>NUCLEOTIDE SEQUENCE [LARGE SCALE GENOMIC DNA]</scope>
    <source>
        <strain evidence="6">DSM 17456</strain>
    </source>
</reference>
<evidence type="ECO:0000313" key="5">
    <source>
        <dbReference type="EMBL" id="SIN79242.1"/>
    </source>
</evidence>
<dbReference type="OrthoDB" id="8534799at2"/>
<dbReference type="InterPro" id="IPR011042">
    <property type="entry name" value="6-blade_b-propeller_TolB-like"/>
</dbReference>